<organism evidence="3 4">
    <name type="scientific">Kribbella antiqua</name>
    <dbReference type="NCBI Taxonomy" id="2512217"/>
    <lineage>
        <taxon>Bacteria</taxon>
        <taxon>Bacillati</taxon>
        <taxon>Actinomycetota</taxon>
        <taxon>Actinomycetes</taxon>
        <taxon>Propionibacteriales</taxon>
        <taxon>Kribbellaceae</taxon>
        <taxon>Kribbella</taxon>
    </lineage>
</organism>
<keyword evidence="2" id="KW-0472">Membrane</keyword>
<keyword evidence="2" id="KW-1133">Transmembrane helix</keyword>
<evidence type="ECO:0000313" key="4">
    <source>
        <dbReference type="Proteomes" id="UP000295573"/>
    </source>
</evidence>
<keyword evidence="2" id="KW-0812">Transmembrane</keyword>
<dbReference type="EMBL" id="SLWR01000011">
    <property type="protein sequence ID" value="TCO43993.1"/>
    <property type="molecule type" value="Genomic_DNA"/>
</dbReference>
<gene>
    <name evidence="3" type="ORF">EV646_111185</name>
</gene>
<proteinExistence type="predicted"/>
<dbReference type="Proteomes" id="UP000295573">
    <property type="component" value="Unassembled WGS sequence"/>
</dbReference>
<evidence type="ECO:0000256" key="1">
    <source>
        <dbReference type="SAM" id="MobiDB-lite"/>
    </source>
</evidence>
<protein>
    <submittedName>
        <fullName evidence="3">Uncharacterized protein</fullName>
    </submittedName>
</protein>
<dbReference type="RefSeq" id="WP_241996399.1">
    <property type="nucleotide sequence ID" value="NZ_SLWR01000011.1"/>
</dbReference>
<dbReference type="AlphaFoldDB" id="A0A4R2IGU6"/>
<keyword evidence="4" id="KW-1185">Reference proteome</keyword>
<accession>A0A4R2IGU6</accession>
<evidence type="ECO:0000256" key="2">
    <source>
        <dbReference type="SAM" id="Phobius"/>
    </source>
</evidence>
<reference evidence="3 4" key="1">
    <citation type="journal article" date="2015" name="Stand. Genomic Sci.">
        <title>Genomic Encyclopedia of Bacterial and Archaeal Type Strains, Phase III: the genomes of soil and plant-associated and newly described type strains.</title>
        <authorList>
            <person name="Whitman W.B."/>
            <person name="Woyke T."/>
            <person name="Klenk H.P."/>
            <person name="Zhou Y."/>
            <person name="Lilburn T.G."/>
            <person name="Beck B.J."/>
            <person name="De Vos P."/>
            <person name="Vandamme P."/>
            <person name="Eisen J.A."/>
            <person name="Garrity G."/>
            <person name="Hugenholtz P."/>
            <person name="Kyrpides N.C."/>
        </authorList>
    </citation>
    <scope>NUCLEOTIDE SEQUENCE [LARGE SCALE GENOMIC DNA]</scope>
    <source>
        <strain evidence="3 4">VKM Ac-2541</strain>
    </source>
</reference>
<feature type="transmembrane region" description="Helical" evidence="2">
    <location>
        <begin position="109"/>
        <end position="130"/>
    </location>
</feature>
<sequence>MSDKDAPKPGHFLPGGAGAVDQSDAANRKPEPRSEPTSSPLAAPTPRLGAGAPDGPPQLSGSRLESRKPIQLTGTRFGPPSPGDPAAAAYKAVFAPDPIPFLPKKRSKALVAGIVAAALLVAGGVIALAAKVIPAYDDFVANPLGTPSFYPSGKPTDVPQSEPAKDPVVVRENTLYNAGKLAAVYCPEPAFRPTSKENVRSYYLTLIACMDKAWMPIVTQAGFEFRSPRLIVFDEDEETACGVQKKVASYCADEQGGSVTMPWRT</sequence>
<feature type="region of interest" description="Disordered" evidence="1">
    <location>
        <begin position="1"/>
        <end position="84"/>
    </location>
</feature>
<evidence type="ECO:0000313" key="3">
    <source>
        <dbReference type="EMBL" id="TCO43993.1"/>
    </source>
</evidence>
<name>A0A4R2IGU6_9ACTN</name>
<comment type="caution">
    <text evidence="3">The sequence shown here is derived from an EMBL/GenBank/DDBJ whole genome shotgun (WGS) entry which is preliminary data.</text>
</comment>